<dbReference type="Proteomes" id="UP000027186">
    <property type="component" value="Plasmid AbAZ39_p5"/>
</dbReference>
<reference evidence="3 4" key="1">
    <citation type="journal article" date="2014" name="Genome Announc.">
        <title>Complete Genome Sequence of the Model Rhizosphere Strain Azospirillum brasilense Az39, Successfully Applied in Agriculture.</title>
        <authorList>
            <person name="Rivera D."/>
            <person name="Revale S."/>
            <person name="Molina R."/>
            <person name="Gualpa J."/>
            <person name="Puente M."/>
            <person name="Maroniche G."/>
            <person name="Paris G."/>
            <person name="Baker D."/>
            <person name="Clavijo B."/>
            <person name="McLay K."/>
            <person name="Spaepen S."/>
            <person name="Perticari A."/>
            <person name="Vazquez M."/>
            <person name="Wisniewski-Dye F."/>
            <person name="Watkins C."/>
            <person name="Martinez-Abarca F."/>
            <person name="Vanderleyden J."/>
            <person name="Cassan F."/>
        </authorList>
    </citation>
    <scope>NUCLEOTIDE SEQUENCE [LARGE SCALE GENOMIC DNA]</scope>
    <source>
        <strain evidence="3 4">Az39</strain>
        <plasmid evidence="3">AbAZ39_p5</plasmid>
    </source>
</reference>
<accession>A0A060DV41</accession>
<dbReference type="GO" id="GO:0016757">
    <property type="term" value="F:glycosyltransferase activity"/>
    <property type="evidence" value="ECO:0007669"/>
    <property type="project" value="UniProtKB-KW"/>
</dbReference>
<keyword evidence="3" id="KW-0614">Plasmid</keyword>
<dbReference type="AlphaFoldDB" id="A0A060DV41"/>
<dbReference type="EMBL" id="CP007798">
    <property type="protein sequence ID" value="AIB16637.1"/>
    <property type="molecule type" value="Genomic_DNA"/>
</dbReference>
<evidence type="ECO:0008006" key="5">
    <source>
        <dbReference type="Google" id="ProtNLM"/>
    </source>
</evidence>
<name>A0A060DV41_9PROT</name>
<keyword evidence="1" id="KW-0328">Glycosyltransferase</keyword>
<sequence length="364" mass="38644">MLTRYGQLGASTRLRFLAYRPALREAGIRLTEAPLLDDAYLQALYAGRRPSRRTIAAAYARRIAALRSARRHDLVWLEKEALPWLPAGAEAAAGLGSVPYVMDIDDAWFERYAGHRLAPVRALLGDKFATLARNARIVLAGNPYLADWARGAGARDVRILPTVVDLARYPVQPLPEPAASPAGAGGPVTVGWMGSPSTARYLGLIGSALARLGPAVRLRVVGAAGRDLPCPLPVPGAFVPWSEEGEAGELAGFAIGVMPLPDDPWERGKCGYKLIQYMAAGRPVVASPVGVNATLVQHGVNGFLAEDEASWTEAIGRLAADPDLRARMGAAGRRLVEERYNLGAAAPSLVEALRDAAAGQGARP</sequence>
<evidence type="ECO:0000256" key="1">
    <source>
        <dbReference type="ARBA" id="ARBA00022676"/>
    </source>
</evidence>
<dbReference type="Gene3D" id="3.40.50.2000">
    <property type="entry name" value="Glycogen Phosphorylase B"/>
    <property type="match status" value="2"/>
</dbReference>
<dbReference type="CDD" id="cd03801">
    <property type="entry name" value="GT4_PimA-like"/>
    <property type="match status" value="1"/>
</dbReference>
<gene>
    <name evidence="3" type="ORF">ABAZ39_32890</name>
</gene>
<dbReference type="SUPFAM" id="SSF53756">
    <property type="entry name" value="UDP-Glycosyltransferase/glycogen phosphorylase"/>
    <property type="match status" value="1"/>
</dbReference>
<dbReference type="KEGG" id="abq:ABAZ39_32890"/>
<dbReference type="PANTHER" id="PTHR12526">
    <property type="entry name" value="GLYCOSYLTRANSFERASE"/>
    <property type="match status" value="1"/>
</dbReference>
<keyword evidence="2" id="KW-0808">Transferase</keyword>
<organism evidence="3 4">
    <name type="scientific">Azospirillum argentinense</name>
    <dbReference type="NCBI Taxonomy" id="2970906"/>
    <lineage>
        <taxon>Bacteria</taxon>
        <taxon>Pseudomonadati</taxon>
        <taxon>Pseudomonadota</taxon>
        <taxon>Alphaproteobacteria</taxon>
        <taxon>Rhodospirillales</taxon>
        <taxon>Azospirillaceae</taxon>
        <taxon>Azospirillum</taxon>
    </lineage>
</organism>
<evidence type="ECO:0000313" key="4">
    <source>
        <dbReference type="Proteomes" id="UP000027186"/>
    </source>
</evidence>
<evidence type="ECO:0000256" key="2">
    <source>
        <dbReference type="ARBA" id="ARBA00022679"/>
    </source>
</evidence>
<evidence type="ECO:0000313" key="3">
    <source>
        <dbReference type="EMBL" id="AIB16637.1"/>
    </source>
</evidence>
<dbReference type="PANTHER" id="PTHR12526:SF510">
    <property type="entry name" value="D-INOSITOL 3-PHOSPHATE GLYCOSYLTRANSFERASE"/>
    <property type="match status" value="1"/>
</dbReference>
<geneLocation type="plasmid" evidence="3 4">
    <name>AbAZ39_p5</name>
</geneLocation>
<dbReference type="Pfam" id="PF13692">
    <property type="entry name" value="Glyco_trans_1_4"/>
    <property type="match status" value="1"/>
</dbReference>
<proteinExistence type="predicted"/>
<protein>
    <recommendedName>
        <fullName evidence="5">Glycosyltransferase</fullName>
    </recommendedName>
</protein>